<proteinExistence type="predicted"/>
<name>A0A9W7AG60_9STRA</name>
<reference evidence="2" key="1">
    <citation type="submission" date="2022-07" db="EMBL/GenBank/DDBJ databases">
        <title>Genome analysis of Parmales, a sister group of diatoms, reveals the evolutionary specialization of diatoms from phago-mixotrophs to photoautotrophs.</title>
        <authorList>
            <person name="Ban H."/>
            <person name="Sato S."/>
            <person name="Yoshikawa S."/>
            <person name="Kazumasa Y."/>
            <person name="Nakamura Y."/>
            <person name="Ichinomiya M."/>
            <person name="Saitoh K."/>
            <person name="Sato N."/>
            <person name="Blanc-Mathieu R."/>
            <person name="Endo H."/>
            <person name="Kuwata A."/>
            <person name="Ogata H."/>
        </authorList>
    </citation>
    <scope>NUCLEOTIDE SEQUENCE</scope>
</reference>
<organism evidence="2 3">
    <name type="scientific">Triparma retinervis</name>
    <dbReference type="NCBI Taxonomy" id="2557542"/>
    <lineage>
        <taxon>Eukaryota</taxon>
        <taxon>Sar</taxon>
        <taxon>Stramenopiles</taxon>
        <taxon>Ochrophyta</taxon>
        <taxon>Bolidophyceae</taxon>
        <taxon>Parmales</taxon>
        <taxon>Triparmaceae</taxon>
        <taxon>Triparma</taxon>
    </lineage>
</organism>
<dbReference type="AlphaFoldDB" id="A0A9W7AG60"/>
<keyword evidence="3" id="KW-1185">Reference proteome</keyword>
<evidence type="ECO:0000256" key="1">
    <source>
        <dbReference type="SAM" id="MobiDB-lite"/>
    </source>
</evidence>
<sequence length="699" mass="75985">MAGKASFEVKVWKVELFKGSKGSGAADGGSETSPKSTGRKSVFGFGGGGSEGGPQPKDYKATLCAMNASANEDLHKSEVAIADVDVAKGEGDIAVLSMSFGKSGGSFVLPGKLSEKIVDSLEVKIEEIDKEATGESTPVSYRIVIHRSENEVNKAMGNGSNKPSAKTAPNVSIYPLLNHIYEEVGNVEVEVAWGGPDGWMSKAKVDSIIHQTKGDGGKITSFSIDDMSYDDPIRKVRESMEKNRSWMSEINESLGKMERPSRFGEGYENNPETPWDMGDNDRNGKVEVVVSAPCVMGDDKDNDDNPFSYSSAEFRLQQKSSESNFMRTGVRPPVAFEVDVTRGAKGKAEKKAGGGFFGNAGKSRAVEARFLGKREGEWKKMREKKNLKIAEAREARKKKEGMRKERTLLEAAKAEERRARKAAVASSVRAKKGKEFNSVVGGRVNDAVKGKGGGKEGGKGGSWSIFGGKKKKKKGGAGEEEGEGEGEEEKKETSSPMMGKSTRSFRDSRLGVMPLERMSIVEKASVAKRAKEALRRETMKNEEKAKKEAAKKVEEMVRTQKKQKTAREEREKKMEEREKERAKGEEAMRRKVEKEREEREKKVRVKVEEVRRKKVMKAKTSGFGKGGKAKVAGGMAKRKTKGKAKVGGKAEKLPEPVTKVQVKGGGGGGGEKKGEEAKAGELEKVEPPPPPNATEEGGQ</sequence>
<dbReference type="EMBL" id="BRXZ01002841">
    <property type="protein sequence ID" value="GMH71279.1"/>
    <property type="molecule type" value="Genomic_DNA"/>
</dbReference>
<feature type="compositionally biased region" description="Basic and acidic residues" evidence="1">
    <location>
        <begin position="670"/>
        <end position="686"/>
    </location>
</feature>
<feature type="region of interest" description="Disordered" evidence="1">
    <location>
        <begin position="526"/>
        <end position="602"/>
    </location>
</feature>
<gene>
    <name evidence="2" type="ORF">TrRE_jg1652</name>
</gene>
<feature type="region of interest" description="Disordered" evidence="1">
    <location>
        <begin position="20"/>
        <end position="56"/>
    </location>
</feature>
<feature type="compositionally biased region" description="Basic residues" evidence="1">
    <location>
        <begin position="636"/>
        <end position="646"/>
    </location>
</feature>
<feature type="compositionally biased region" description="Basic and acidic residues" evidence="1">
    <location>
        <begin position="565"/>
        <end position="602"/>
    </location>
</feature>
<feature type="region of interest" description="Disordered" evidence="1">
    <location>
        <begin position="618"/>
        <end position="699"/>
    </location>
</feature>
<dbReference type="OrthoDB" id="10447298at2759"/>
<dbReference type="Proteomes" id="UP001165082">
    <property type="component" value="Unassembled WGS sequence"/>
</dbReference>
<feature type="compositionally biased region" description="Basic and acidic residues" evidence="1">
    <location>
        <begin position="529"/>
        <end position="558"/>
    </location>
</feature>
<evidence type="ECO:0000313" key="2">
    <source>
        <dbReference type="EMBL" id="GMH71279.1"/>
    </source>
</evidence>
<accession>A0A9W7AG60</accession>
<protein>
    <submittedName>
        <fullName evidence="2">Uncharacterized protein</fullName>
    </submittedName>
</protein>
<feature type="compositionally biased region" description="Basic and acidic residues" evidence="1">
    <location>
        <begin position="446"/>
        <end position="458"/>
    </location>
</feature>
<feature type="region of interest" description="Disordered" evidence="1">
    <location>
        <begin position="259"/>
        <end position="281"/>
    </location>
</feature>
<feature type="region of interest" description="Disordered" evidence="1">
    <location>
        <begin position="411"/>
        <end position="511"/>
    </location>
</feature>
<feature type="compositionally biased region" description="Acidic residues" evidence="1">
    <location>
        <begin position="478"/>
        <end position="487"/>
    </location>
</feature>
<comment type="caution">
    <text evidence="2">The sequence shown here is derived from an EMBL/GenBank/DDBJ whole genome shotgun (WGS) entry which is preliminary data.</text>
</comment>
<evidence type="ECO:0000313" key="3">
    <source>
        <dbReference type="Proteomes" id="UP001165082"/>
    </source>
</evidence>